<name>A0A8J6IZ03_9FIRM</name>
<accession>A0A8J6IZ03</accession>
<comment type="caution">
    <text evidence="1">The sequence shown here is derived from an EMBL/GenBank/DDBJ whole genome shotgun (WGS) entry which is preliminary data.</text>
</comment>
<dbReference type="Proteomes" id="UP000602260">
    <property type="component" value="Unassembled WGS sequence"/>
</dbReference>
<evidence type="ECO:0000313" key="2">
    <source>
        <dbReference type="Proteomes" id="UP000602260"/>
    </source>
</evidence>
<gene>
    <name evidence="1" type="ORF">H8S55_06340</name>
</gene>
<sequence>MDFYFGVDLLHHLQRHYEQRLSLALSKSFNQADSRYYWLFKELECRVTTLRKLLVMISALPGFMCRQTEEQVFAMVVNSTSAWFSDDVLGEQPKDAACNCSYYQESNPYWVDYQLAMDRFTPDYDYTNLMAFYVDLVEYLVMTVRLYFFIREQQFRPIDRGKYDELVGIQAVLEKPA</sequence>
<reference evidence="1" key="1">
    <citation type="submission" date="2020-08" db="EMBL/GenBank/DDBJ databases">
        <title>Genome public.</title>
        <authorList>
            <person name="Liu C."/>
            <person name="Sun Q."/>
        </authorList>
    </citation>
    <scope>NUCLEOTIDE SEQUENCE</scope>
    <source>
        <strain evidence="1">BX5</strain>
    </source>
</reference>
<dbReference type="AlphaFoldDB" id="A0A8J6IZ03"/>
<protein>
    <submittedName>
        <fullName evidence="1">Uncharacterized protein</fullName>
    </submittedName>
</protein>
<evidence type="ECO:0000313" key="1">
    <source>
        <dbReference type="EMBL" id="MBC5716933.1"/>
    </source>
</evidence>
<proteinExistence type="predicted"/>
<keyword evidence="2" id="KW-1185">Reference proteome</keyword>
<dbReference type="RefSeq" id="WP_186878253.1">
    <property type="nucleotide sequence ID" value="NZ_JACOPN010000003.1"/>
</dbReference>
<dbReference type="EMBL" id="JACOPN010000003">
    <property type="protein sequence ID" value="MBC5716933.1"/>
    <property type="molecule type" value="Genomic_DNA"/>
</dbReference>
<organism evidence="1 2">
    <name type="scientific">Flintibacter faecis</name>
    <dbReference type="NCBI Taxonomy" id="2763047"/>
    <lineage>
        <taxon>Bacteria</taxon>
        <taxon>Bacillati</taxon>
        <taxon>Bacillota</taxon>
        <taxon>Clostridia</taxon>
        <taxon>Eubacteriales</taxon>
        <taxon>Flintibacter</taxon>
    </lineage>
</organism>